<evidence type="ECO:0000256" key="5">
    <source>
        <dbReference type="ARBA" id="ARBA00006435"/>
    </source>
</evidence>
<dbReference type="GO" id="GO:0008715">
    <property type="term" value="F:CDP-diacylglycerol diphosphatase activity"/>
    <property type="evidence" value="ECO:0007669"/>
    <property type="project" value="UniProtKB-EC"/>
</dbReference>
<evidence type="ECO:0000256" key="4">
    <source>
        <dbReference type="ARBA" id="ARBA00005189"/>
    </source>
</evidence>
<dbReference type="UniPathway" id="UPA00609">
    <property type="reaction ID" value="UER00664"/>
</dbReference>
<keyword evidence="15" id="KW-0594">Phospholipid biosynthesis</keyword>
<evidence type="ECO:0000256" key="12">
    <source>
        <dbReference type="ARBA" id="ARBA00022989"/>
    </source>
</evidence>
<comment type="pathway">
    <text evidence="4">Lipid metabolism.</text>
</comment>
<name>A0A193G3B8_9BORD</name>
<evidence type="ECO:0000256" key="16">
    <source>
        <dbReference type="ARBA" id="ARBA00023264"/>
    </source>
</evidence>
<feature type="compositionally biased region" description="Low complexity" evidence="19">
    <location>
        <begin position="64"/>
        <end position="80"/>
    </location>
</feature>
<keyword evidence="16" id="KW-1208">Phospholipid metabolism</keyword>
<proteinExistence type="inferred from homology"/>
<feature type="signal peptide" evidence="20">
    <location>
        <begin position="1"/>
        <end position="15"/>
    </location>
</feature>
<feature type="region of interest" description="Disordered" evidence="19">
    <location>
        <begin position="50"/>
        <end position="80"/>
    </location>
</feature>
<evidence type="ECO:0000256" key="7">
    <source>
        <dbReference type="ARBA" id="ARBA00019608"/>
    </source>
</evidence>
<keyword evidence="8" id="KW-1003">Cell membrane</keyword>
<evidence type="ECO:0000256" key="11">
    <source>
        <dbReference type="ARBA" id="ARBA00022801"/>
    </source>
</evidence>
<gene>
    <name evidence="21" type="ORF">BAU08_25045</name>
</gene>
<dbReference type="Gene3D" id="3.30.428.30">
    <property type="entry name" value="HIT family - CDH-like"/>
    <property type="match status" value="1"/>
</dbReference>
<comment type="similarity">
    <text evidence="5">Belongs to the Cdh family.</text>
</comment>
<evidence type="ECO:0000313" key="21">
    <source>
        <dbReference type="EMBL" id="ANN74188.1"/>
    </source>
</evidence>
<evidence type="ECO:0000256" key="9">
    <source>
        <dbReference type="ARBA" id="ARBA00022516"/>
    </source>
</evidence>
<comment type="pathway">
    <text evidence="3">Phospholipid metabolism; CDP-diacylglycerol degradation; phosphatidate from CDP-diacylglycerol: step 1/1.</text>
</comment>
<feature type="chain" id="PRO_5012995058" description="CDP-diacylglycerol pyrophosphatase" evidence="20">
    <location>
        <begin position="16"/>
        <end position="303"/>
    </location>
</feature>
<evidence type="ECO:0000256" key="10">
    <source>
        <dbReference type="ARBA" id="ARBA00022692"/>
    </source>
</evidence>
<keyword evidence="20" id="KW-0732">Signal</keyword>
<keyword evidence="9" id="KW-0444">Lipid biosynthesis</keyword>
<dbReference type="GO" id="GO:0046342">
    <property type="term" value="P:CDP-diacylglycerol catabolic process"/>
    <property type="evidence" value="ECO:0007669"/>
    <property type="project" value="UniProtKB-UniPathway"/>
</dbReference>
<evidence type="ECO:0000256" key="18">
    <source>
        <dbReference type="ARBA" id="ARBA00032892"/>
    </source>
</evidence>
<evidence type="ECO:0000256" key="1">
    <source>
        <dbReference type="ARBA" id="ARBA00001007"/>
    </source>
</evidence>
<comment type="subcellular location">
    <subcellularLocation>
        <location evidence="2">Cell membrane</location>
        <topology evidence="2">Single-pass membrane protein</topology>
    </subcellularLocation>
</comment>
<organism evidence="21 22">
    <name type="scientific">Bordetella bronchialis</name>
    <dbReference type="NCBI Taxonomy" id="463025"/>
    <lineage>
        <taxon>Bacteria</taxon>
        <taxon>Pseudomonadati</taxon>
        <taxon>Pseudomonadota</taxon>
        <taxon>Betaproteobacteria</taxon>
        <taxon>Burkholderiales</taxon>
        <taxon>Alcaligenaceae</taxon>
        <taxon>Bordetella</taxon>
    </lineage>
</organism>
<comment type="catalytic activity">
    <reaction evidence="1">
        <text>a CDP-1,2-diacyl-sn-glycerol + H2O = a 1,2-diacyl-sn-glycero-3-phosphate + CMP + 2 H(+)</text>
        <dbReference type="Rhea" id="RHEA:15221"/>
        <dbReference type="ChEBI" id="CHEBI:15377"/>
        <dbReference type="ChEBI" id="CHEBI:15378"/>
        <dbReference type="ChEBI" id="CHEBI:58332"/>
        <dbReference type="ChEBI" id="CHEBI:58608"/>
        <dbReference type="ChEBI" id="CHEBI:60377"/>
        <dbReference type="EC" id="3.6.1.26"/>
    </reaction>
</comment>
<evidence type="ECO:0000256" key="6">
    <source>
        <dbReference type="ARBA" id="ARBA00012375"/>
    </source>
</evidence>
<keyword evidence="11" id="KW-0378">Hydrolase</keyword>
<dbReference type="GO" id="GO:0005886">
    <property type="term" value="C:plasma membrane"/>
    <property type="evidence" value="ECO:0007669"/>
    <property type="project" value="UniProtKB-SubCell"/>
</dbReference>
<sequence>MFLLAAMLPALPAGAAPQAAVRPVPGPGWTVQESRGVLWQVVRQCVRTAQHRGVPAQDKDDGARPAGAADGAEAPGAPYAAADVSRPNACARVDLPGGYMVLKDHSPSKPYAFLLLPTDPVTGIEDSRLWVTGGPNYWRAAYENRGYVEKVLKRPLHRTQFGFAANSIYGRSQDQLHIHITCLRPDVAATLARSVGRLSGTHWTLLPPMAGRGHRYRALLSDDATLARTDPARLLASDVYPDGSMLPHTLFMAPVTLADGRPGFVFLDGEADQDARHGRASAASNRGVSEELLDNSCAIAKPD</sequence>
<reference evidence="21 22" key="1">
    <citation type="submission" date="2016-06" db="EMBL/GenBank/DDBJ databases">
        <title>Complete genome sequences of Bordetella bronchialis and Bordetella flabilis.</title>
        <authorList>
            <person name="LiPuma J.J."/>
            <person name="Spilker T."/>
        </authorList>
    </citation>
    <scope>NUCLEOTIDE SEQUENCE [LARGE SCALE GENOMIC DNA]</scope>
    <source>
        <strain evidence="21 22">AU17976</strain>
    </source>
</reference>
<keyword evidence="13" id="KW-0443">Lipid metabolism</keyword>
<evidence type="ECO:0000256" key="13">
    <source>
        <dbReference type="ARBA" id="ARBA00023098"/>
    </source>
</evidence>
<dbReference type="GO" id="GO:0008654">
    <property type="term" value="P:phospholipid biosynthetic process"/>
    <property type="evidence" value="ECO:0007669"/>
    <property type="project" value="UniProtKB-KW"/>
</dbReference>
<evidence type="ECO:0000256" key="14">
    <source>
        <dbReference type="ARBA" id="ARBA00023136"/>
    </source>
</evidence>
<dbReference type="Proteomes" id="UP000092213">
    <property type="component" value="Chromosome"/>
</dbReference>
<protein>
    <recommendedName>
        <fullName evidence="7">CDP-diacylglycerol pyrophosphatase</fullName>
        <ecNumber evidence="6">3.6.1.26</ecNumber>
    </recommendedName>
    <alternativeName>
        <fullName evidence="17">CDP-diacylglycerol phosphatidylhydrolase</fullName>
    </alternativeName>
    <alternativeName>
        <fullName evidence="18">CDP-diglyceride hydrolase</fullName>
    </alternativeName>
</protein>
<keyword evidence="10" id="KW-0812">Transmembrane</keyword>
<dbReference type="EC" id="3.6.1.26" evidence="6"/>
<evidence type="ECO:0000256" key="3">
    <source>
        <dbReference type="ARBA" id="ARBA00004927"/>
    </source>
</evidence>
<evidence type="ECO:0000256" key="17">
    <source>
        <dbReference type="ARBA" id="ARBA00032888"/>
    </source>
</evidence>
<keyword evidence="14" id="KW-0472">Membrane</keyword>
<dbReference type="InterPro" id="IPR003763">
    <property type="entry name" value="CDP-diacylglyc_Pase"/>
</dbReference>
<evidence type="ECO:0000256" key="20">
    <source>
        <dbReference type="SAM" id="SignalP"/>
    </source>
</evidence>
<evidence type="ECO:0000256" key="2">
    <source>
        <dbReference type="ARBA" id="ARBA00004162"/>
    </source>
</evidence>
<dbReference type="AlphaFoldDB" id="A0A193G3B8"/>
<dbReference type="Pfam" id="PF02611">
    <property type="entry name" value="CDH"/>
    <property type="match status" value="1"/>
</dbReference>
<dbReference type="STRING" id="463025.BAU08_25045"/>
<dbReference type="SUPFAM" id="SSF54197">
    <property type="entry name" value="HIT-like"/>
    <property type="match status" value="1"/>
</dbReference>
<keyword evidence="12" id="KW-1133">Transmembrane helix</keyword>
<evidence type="ECO:0000256" key="8">
    <source>
        <dbReference type="ARBA" id="ARBA00022475"/>
    </source>
</evidence>
<accession>A0A193G3B8</accession>
<evidence type="ECO:0000256" key="15">
    <source>
        <dbReference type="ARBA" id="ARBA00023209"/>
    </source>
</evidence>
<dbReference type="InterPro" id="IPR036265">
    <property type="entry name" value="HIT-like_sf"/>
</dbReference>
<evidence type="ECO:0000256" key="19">
    <source>
        <dbReference type="SAM" id="MobiDB-lite"/>
    </source>
</evidence>
<evidence type="ECO:0000313" key="22">
    <source>
        <dbReference type="Proteomes" id="UP000092213"/>
    </source>
</evidence>
<dbReference type="EMBL" id="CP016171">
    <property type="protein sequence ID" value="ANN74188.1"/>
    <property type="molecule type" value="Genomic_DNA"/>
</dbReference>